<evidence type="ECO:0000313" key="2">
    <source>
        <dbReference type="Proteomes" id="UP000289738"/>
    </source>
</evidence>
<gene>
    <name evidence="1" type="ORF">Ahy_A10g048694</name>
</gene>
<dbReference type="Proteomes" id="UP000289738">
    <property type="component" value="Chromosome A10"/>
</dbReference>
<proteinExistence type="predicted"/>
<sequence>MNSFFVGSFHPITPLLCKFHQNLQLKHQHVYLCGIRHTIPAGSTSVVYIEEVVEKDWSILDSVQSNSNVEFKRSIEHIVSVGNVAEGSRVLVSTGFEEFVDTLVGLCKCLFVVHDSLLILALIKEKYDKVKCWQGKIRNGLLLMLFFSIFFLLCPLDEILGSLAKKCSPGGRVIISHPQGRLVLEQQRKQYSKVVVLDLPDRTSLQIVADAHSFDLAKFVDEPDFYLAVLIS</sequence>
<accession>A0A445B5N3</accession>
<dbReference type="PANTHER" id="PTHR37217">
    <property type="entry name" value="EXPRESSED PROTEIN"/>
    <property type="match status" value="1"/>
</dbReference>
<comment type="caution">
    <text evidence="1">The sequence shown here is derived from an EMBL/GenBank/DDBJ whole genome shotgun (WGS) entry which is preliminary data.</text>
</comment>
<protein>
    <submittedName>
        <fullName evidence="1">Uncharacterized protein</fullName>
    </submittedName>
</protein>
<dbReference type="STRING" id="3818.A0A445B5N3"/>
<dbReference type="AlphaFoldDB" id="A0A445B5N3"/>
<organism evidence="1 2">
    <name type="scientific">Arachis hypogaea</name>
    <name type="common">Peanut</name>
    <dbReference type="NCBI Taxonomy" id="3818"/>
    <lineage>
        <taxon>Eukaryota</taxon>
        <taxon>Viridiplantae</taxon>
        <taxon>Streptophyta</taxon>
        <taxon>Embryophyta</taxon>
        <taxon>Tracheophyta</taxon>
        <taxon>Spermatophyta</taxon>
        <taxon>Magnoliopsida</taxon>
        <taxon>eudicotyledons</taxon>
        <taxon>Gunneridae</taxon>
        <taxon>Pentapetalae</taxon>
        <taxon>rosids</taxon>
        <taxon>fabids</taxon>
        <taxon>Fabales</taxon>
        <taxon>Fabaceae</taxon>
        <taxon>Papilionoideae</taxon>
        <taxon>50 kb inversion clade</taxon>
        <taxon>dalbergioids sensu lato</taxon>
        <taxon>Dalbergieae</taxon>
        <taxon>Pterocarpus clade</taxon>
        <taxon>Arachis</taxon>
    </lineage>
</organism>
<evidence type="ECO:0000313" key="1">
    <source>
        <dbReference type="EMBL" id="RYR33990.1"/>
    </source>
</evidence>
<dbReference type="EMBL" id="SDMP01000010">
    <property type="protein sequence ID" value="RYR33990.1"/>
    <property type="molecule type" value="Genomic_DNA"/>
</dbReference>
<reference evidence="1 2" key="1">
    <citation type="submission" date="2019-01" db="EMBL/GenBank/DDBJ databases">
        <title>Sequencing of cultivated peanut Arachis hypogaea provides insights into genome evolution and oil improvement.</title>
        <authorList>
            <person name="Chen X."/>
        </authorList>
    </citation>
    <scope>NUCLEOTIDE SEQUENCE [LARGE SCALE GENOMIC DNA]</scope>
    <source>
        <strain evidence="2">cv. Fuhuasheng</strain>
        <tissue evidence="1">Leaves</tissue>
    </source>
</reference>
<name>A0A445B5N3_ARAHY</name>
<dbReference type="PANTHER" id="PTHR37217:SF1">
    <property type="entry name" value="EXPRESSED PROTEIN"/>
    <property type="match status" value="1"/>
</dbReference>
<dbReference type="GO" id="GO:0009507">
    <property type="term" value="C:chloroplast"/>
    <property type="evidence" value="ECO:0007669"/>
    <property type="project" value="TreeGrafter"/>
</dbReference>
<keyword evidence="2" id="KW-1185">Reference proteome</keyword>